<feature type="signal peptide" evidence="1">
    <location>
        <begin position="1"/>
        <end position="23"/>
    </location>
</feature>
<feature type="domain" description="Beta-lactamase-related" evidence="2">
    <location>
        <begin position="47"/>
        <end position="317"/>
    </location>
</feature>
<gene>
    <name evidence="3" type="ORF">G3576_04335</name>
</gene>
<evidence type="ECO:0000256" key="1">
    <source>
        <dbReference type="SAM" id="SignalP"/>
    </source>
</evidence>
<dbReference type="AlphaFoldDB" id="A0A6M1LGB8"/>
<dbReference type="InterPro" id="IPR050789">
    <property type="entry name" value="Diverse_Enzym_Activities"/>
</dbReference>
<dbReference type="InterPro" id="IPR001466">
    <property type="entry name" value="Beta-lactam-related"/>
</dbReference>
<keyword evidence="3" id="KW-0378">Hydrolase</keyword>
<dbReference type="RefSeq" id="WP_164693066.1">
    <property type="nucleotide sequence ID" value="NZ_JAAIKB010000001.1"/>
</dbReference>
<keyword evidence="4" id="KW-1185">Reference proteome</keyword>
<comment type="caution">
    <text evidence="3">The sequence shown here is derived from an EMBL/GenBank/DDBJ whole genome shotgun (WGS) entry which is preliminary data.</text>
</comment>
<protein>
    <submittedName>
        <fullName evidence="3">Serine hydrolase</fullName>
    </submittedName>
</protein>
<dbReference type="PANTHER" id="PTHR43283">
    <property type="entry name" value="BETA-LACTAMASE-RELATED"/>
    <property type="match status" value="1"/>
</dbReference>
<evidence type="ECO:0000259" key="2">
    <source>
        <dbReference type="Pfam" id="PF00144"/>
    </source>
</evidence>
<evidence type="ECO:0000313" key="4">
    <source>
        <dbReference type="Proteomes" id="UP000475385"/>
    </source>
</evidence>
<name>A0A6M1LGB8_9PROT</name>
<accession>A0A6M1LGB8</accession>
<dbReference type="GO" id="GO:0016787">
    <property type="term" value="F:hydrolase activity"/>
    <property type="evidence" value="ECO:0007669"/>
    <property type="project" value="UniProtKB-KW"/>
</dbReference>
<sequence>MTLTRRAALSAAMVLAARPLAHADPPDAALLEAARVRAAATPDLRTLIVAQGGVAVIEDAWRGARLDRPANIKSASKTVLAMMALVAVSRGVVGLDDRVAPLLGPRLPRDADPMVQRITLRHLLAMQAGLESTSGRNYGRWVSSPDWLRFALTRPMVAEPGGGMVYSTGTSHILGAVLARATGRDLRSLAQEWIGAPMGFTVPEWRRDPQGLHFGGNDMALTPRAMLAFGECCRNGGRAGGRQVIPAALLAEAWRPLGQSAFSGQAYGLGWWVGQARGQQVIFAWGYGGQMIYLVPGLDLTVVMTSDPDVPRVPGQVYTRHALLAEAILPAFGAGA</sequence>
<dbReference type="Gene3D" id="3.40.710.10">
    <property type="entry name" value="DD-peptidase/beta-lactamase superfamily"/>
    <property type="match status" value="1"/>
</dbReference>
<dbReference type="EMBL" id="JAAIKB010000001">
    <property type="protein sequence ID" value="NGM19231.1"/>
    <property type="molecule type" value="Genomic_DNA"/>
</dbReference>
<reference evidence="3 4" key="2">
    <citation type="submission" date="2020-03" db="EMBL/GenBank/DDBJ databases">
        <title>Roseomonas stagni sp. nov., isolated from pond water in Japan.</title>
        <authorList>
            <person name="Furuhata K."/>
            <person name="Miyamoto H."/>
            <person name="Goto K."/>
        </authorList>
    </citation>
    <scope>NUCLEOTIDE SEQUENCE [LARGE SCALE GENOMIC DNA]</scope>
    <source>
        <strain evidence="3 4">PeD5</strain>
    </source>
</reference>
<organism evidence="3 4">
    <name type="scientific">Falsiroseomonas algicola</name>
    <dbReference type="NCBI Taxonomy" id="2716930"/>
    <lineage>
        <taxon>Bacteria</taxon>
        <taxon>Pseudomonadati</taxon>
        <taxon>Pseudomonadota</taxon>
        <taxon>Alphaproteobacteria</taxon>
        <taxon>Acetobacterales</taxon>
        <taxon>Roseomonadaceae</taxon>
        <taxon>Falsiroseomonas</taxon>
    </lineage>
</organism>
<keyword evidence="1" id="KW-0732">Signal</keyword>
<dbReference type="SUPFAM" id="SSF56601">
    <property type="entry name" value="beta-lactamase/transpeptidase-like"/>
    <property type="match status" value="1"/>
</dbReference>
<dbReference type="InterPro" id="IPR012338">
    <property type="entry name" value="Beta-lactam/transpept-like"/>
</dbReference>
<dbReference type="Proteomes" id="UP000475385">
    <property type="component" value="Unassembled WGS sequence"/>
</dbReference>
<dbReference type="Pfam" id="PF00144">
    <property type="entry name" value="Beta-lactamase"/>
    <property type="match status" value="1"/>
</dbReference>
<evidence type="ECO:0000313" key="3">
    <source>
        <dbReference type="EMBL" id="NGM19231.1"/>
    </source>
</evidence>
<reference evidence="3 4" key="1">
    <citation type="submission" date="2020-02" db="EMBL/GenBank/DDBJ databases">
        <authorList>
            <person name="Kim H.M."/>
            <person name="Jeon C.O."/>
        </authorList>
    </citation>
    <scope>NUCLEOTIDE SEQUENCE [LARGE SCALE GENOMIC DNA]</scope>
    <source>
        <strain evidence="3 4">PeD5</strain>
    </source>
</reference>
<dbReference type="PANTHER" id="PTHR43283:SF7">
    <property type="entry name" value="BETA-LACTAMASE-RELATED DOMAIN-CONTAINING PROTEIN"/>
    <property type="match status" value="1"/>
</dbReference>
<proteinExistence type="predicted"/>
<feature type="chain" id="PRO_5027064525" evidence="1">
    <location>
        <begin position="24"/>
        <end position="336"/>
    </location>
</feature>